<dbReference type="InterPro" id="IPR050999">
    <property type="entry name" value="ADP-ribosyltransferase_ARG"/>
</dbReference>
<evidence type="ECO:0000313" key="12">
    <source>
        <dbReference type="RefSeq" id="XP_026095709.1"/>
    </source>
</evidence>
<dbReference type="GO" id="GO:0106274">
    <property type="term" value="F:NAD+-protein-arginine ADP-ribosyltransferase activity"/>
    <property type="evidence" value="ECO:0007669"/>
    <property type="project" value="UniProtKB-EC"/>
</dbReference>
<keyword evidence="5 10" id="KW-0732">Signal</keyword>
<feature type="signal peptide" evidence="10">
    <location>
        <begin position="1"/>
        <end position="16"/>
    </location>
</feature>
<dbReference type="AlphaFoldDB" id="A0A6P6MGU7"/>
<keyword evidence="6 10" id="KW-0521">NADP</keyword>
<dbReference type="GeneID" id="113067550"/>
<dbReference type="PANTHER" id="PTHR10339:SF27">
    <property type="entry name" value="NAD(P)(+)--ARGININE ADP-RIBOSYLTRANSFERASE"/>
    <property type="match status" value="1"/>
</dbReference>
<organism evidence="11 12">
    <name type="scientific">Carassius auratus</name>
    <name type="common">Goldfish</name>
    <dbReference type="NCBI Taxonomy" id="7957"/>
    <lineage>
        <taxon>Eukaryota</taxon>
        <taxon>Metazoa</taxon>
        <taxon>Chordata</taxon>
        <taxon>Craniata</taxon>
        <taxon>Vertebrata</taxon>
        <taxon>Euteleostomi</taxon>
        <taxon>Actinopterygii</taxon>
        <taxon>Neopterygii</taxon>
        <taxon>Teleostei</taxon>
        <taxon>Ostariophysi</taxon>
        <taxon>Cypriniformes</taxon>
        <taxon>Cyprinidae</taxon>
        <taxon>Cyprininae</taxon>
        <taxon>Carassius</taxon>
    </lineage>
</organism>
<comment type="catalytic activity">
    <reaction evidence="9 10">
        <text>L-arginyl-[protein] + NAD(+) = N(omega)-(ADP-D-ribosyl)-L-arginyl-[protein] + nicotinamide + H(+)</text>
        <dbReference type="Rhea" id="RHEA:19149"/>
        <dbReference type="Rhea" id="RHEA-COMP:10532"/>
        <dbReference type="Rhea" id="RHEA-COMP:15087"/>
        <dbReference type="ChEBI" id="CHEBI:15378"/>
        <dbReference type="ChEBI" id="CHEBI:17154"/>
        <dbReference type="ChEBI" id="CHEBI:29965"/>
        <dbReference type="ChEBI" id="CHEBI:57540"/>
        <dbReference type="ChEBI" id="CHEBI:142554"/>
        <dbReference type="EC" id="2.4.2.31"/>
    </reaction>
</comment>
<keyword evidence="3 10" id="KW-0808">Transferase</keyword>
<dbReference type="GO" id="GO:0016779">
    <property type="term" value="F:nucleotidyltransferase activity"/>
    <property type="evidence" value="ECO:0007669"/>
    <property type="project" value="UniProtKB-KW"/>
</dbReference>
<name>A0A6P6MGU7_CARAU</name>
<dbReference type="PANTHER" id="PTHR10339">
    <property type="entry name" value="ADP-RIBOSYLTRANSFERASE"/>
    <property type="match status" value="1"/>
</dbReference>
<dbReference type="GO" id="GO:0003950">
    <property type="term" value="F:NAD+ poly-ADP-ribosyltransferase activity"/>
    <property type="evidence" value="ECO:0007669"/>
    <property type="project" value="TreeGrafter"/>
</dbReference>
<evidence type="ECO:0000256" key="9">
    <source>
        <dbReference type="ARBA" id="ARBA00047597"/>
    </source>
</evidence>
<proteinExistence type="inferred from homology"/>
<evidence type="ECO:0000256" key="7">
    <source>
        <dbReference type="ARBA" id="ARBA00023027"/>
    </source>
</evidence>
<accession>A0A6P6MGU7</accession>
<dbReference type="Pfam" id="PF01129">
    <property type="entry name" value="ART"/>
    <property type="match status" value="1"/>
</dbReference>
<evidence type="ECO:0000256" key="3">
    <source>
        <dbReference type="ARBA" id="ARBA00022679"/>
    </source>
</evidence>
<keyword evidence="7 10" id="KW-0520">NAD</keyword>
<gene>
    <name evidence="12" type="primary">LOC113067550</name>
</gene>
<evidence type="ECO:0000256" key="5">
    <source>
        <dbReference type="ARBA" id="ARBA00022729"/>
    </source>
</evidence>
<dbReference type="PROSITE" id="PS51996">
    <property type="entry name" value="TR_MART"/>
    <property type="match status" value="1"/>
</dbReference>
<comment type="similarity">
    <text evidence="1 10">Belongs to the Arg-specific ADP-ribosyltransferase family.</text>
</comment>
<evidence type="ECO:0000256" key="10">
    <source>
        <dbReference type="RuleBase" id="RU361228"/>
    </source>
</evidence>
<dbReference type="OrthoDB" id="423533at2759"/>
<evidence type="ECO:0000256" key="2">
    <source>
        <dbReference type="ARBA" id="ARBA00022676"/>
    </source>
</evidence>
<dbReference type="FunFam" id="3.90.176.10:FF:000001">
    <property type="entry name" value="NAD(P)(+)--arginine ADP-ribosyltransferase"/>
    <property type="match status" value="1"/>
</dbReference>
<evidence type="ECO:0000256" key="4">
    <source>
        <dbReference type="ARBA" id="ARBA00022695"/>
    </source>
</evidence>
<dbReference type="KEGG" id="caua:113067550"/>
<sequence>MLLIIEALLLISAALGKDHRAAVKGKIFPLDMANNSVDDQYENCRDRMAEKVEKVFLNKEKNNSPGFKIAWEKAGSFVKNHDNLSKNNLIALYVYSDSNVYTHFNPDTRSGNKQYQQQTYKWYSLHFLLTEAVQILKTKEQNACYHTYRRTKVEFSKDVLNKEVRFGQFASSSINRDKGAKIFGTVSCFEIYTCEGADITKYSKLGHEKEVLIPPYEKFKVTAVKRRTNEPKLWCETVYVLKSTGTRSDLNCALFKKPAKTMMKSFVVG</sequence>
<feature type="chain" id="PRO_5028500823" description="NAD(P)(+)--arginine ADP-ribosyltransferase" evidence="10">
    <location>
        <begin position="17"/>
        <end position="269"/>
    </location>
</feature>
<dbReference type="Gene3D" id="3.90.176.10">
    <property type="entry name" value="Toxin ADP-ribosyltransferase, Chain A, domain 1"/>
    <property type="match status" value="1"/>
</dbReference>
<protein>
    <recommendedName>
        <fullName evidence="10">NAD(P)(+)--arginine ADP-ribosyltransferase</fullName>
        <ecNumber evidence="10">2.4.2.31</ecNumber>
    </recommendedName>
    <alternativeName>
        <fullName evidence="10">Mono(ADP-ribosyl)transferase</fullName>
    </alternativeName>
</protein>
<dbReference type="Proteomes" id="UP000515129">
    <property type="component" value="Linkage group LG28B"/>
</dbReference>
<evidence type="ECO:0000256" key="6">
    <source>
        <dbReference type="ARBA" id="ARBA00022857"/>
    </source>
</evidence>
<keyword evidence="4" id="KW-0548">Nucleotidyltransferase</keyword>
<dbReference type="PRINTS" id="PR00970">
    <property type="entry name" value="RIBTRNSFRASE"/>
</dbReference>
<dbReference type="SUPFAM" id="SSF56399">
    <property type="entry name" value="ADP-ribosylation"/>
    <property type="match status" value="1"/>
</dbReference>
<keyword evidence="11" id="KW-1185">Reference proteome</keyword>
<dbReference type="EC" id="2.4.2.31" evidence="10"/>
<keyword evidence="8" id="KW-1015">Disulfide bond</keyword>
<dbReference type="RefSeq" id="XP_026095709.1">
    <property type="nucleotide sequence ID" value="XM_026239924.1"/>
</dbReference>
<keyword evidence="2 10" id="KW-0328">Glycosyltransferase</keyword>
<evidence type="ECO:0000313" key="11">
    <source>
        <dbReference type="Proteomes" id="UP000515129"/>
    </source>
</evidence>
<reference evidence="12" key="1">
    <citation type="submission" date="2025-08" db="UniProtKB">
        <authorList>
            <consortium name="RefSeq"/>
        </authorList>
    </citation>
    <scope>IDENTIFICATION</scope>
    <source>
        <strain evidence="12">Wakin</strain>
        <tissue evidence="12">Muscle</tissue>
    </source>
</reference>
<evidence type="ECO:0000256" key="1">
    <source>
        <dbReference type="ARBA" id="ARBA00009558"/>
    </source>
</evidence>
<dbReference type="InterPro" id="IPR000768">
    <property type="entry name" value="ART"/>
</dbReference>
<evidence type="ECO:0000256" key="8">
    <source>
        <dbReference type="ARBA" id="ARBA00023157"/>
    </source>
</evidence>